<keyword evidence="3" id="KW-1185">Reference proteome</keyword>
<gene>
    <name evidence="2" type="ORF">FC093_05310</name>
</gene>
<dbReference type="PANTHER" id="PTHR19328">
    <property type="entry name" value="HEDGEHOG-INTERACTING PROTEIN"/>
    <property type="match status" value="1"/>
</dbReference>
<evidence type="ECO:0000313" key="2">
    <source>
        <dbReference type="EMBL" id="TKK70168.1"/>
    </source>
</evidence>
<reference evidence="2 3" key="1">
    <citation type="submission" date="2019-05" db="EMBL/GenBank/DDBJ databases">
        <title>Panacibacter sp. strain 17mud1-8 Genome sequencing and assembly.</title>
        <authorList>
            <person name="Chhetri G."/>
        </authorList>
    </citation>
    <scope>NUCLEOTIDE SEQUENCE [LARGE SCALE GENOMIC DNA]</scope>
    <source>
        <strain evidence="2 3">17mud1-8</strain>
    </source>
</reference>
<organism evidence="2 3">
    <name type="scientific">Ilyomonas limi</name>
    <dbReference type="NCBI Taxonomy" id="2575867"/>
    <lineage>
        <taxon>Bacteria</taxon>
        <taxon>Pseudomonadati</taxon>
        <taxon>Bacteroidota</taxon>
        <taxon>Chitinophagia</taxon>
        <taxon>Chitinophagales</taxon>
        <taxon>Chitinophagaceae</taxon>
        <taxon>Ilyomonas</taxon>
    </lineage>
</organism>
<name>A0A4U3L4U4_9BACT</name>
<comment type="caution">
    <text evidence="2">The sequence shown here is derived from an EMBL/GenBank/DDBJ whole genome shotgun (WGS) entry which is preliminary data.</text>
</comment>
<sequence>MKPITEITSIITKQLSCIPYFNFIVLLLCSVLLFQSCKKHDFNPPPVGAYDLQLVTDGLTSPLVLTEAPDGTHRLFVADQTGKIWILNADGSKMSEPFIDISSKLPALSPFYDERGLLGFAFHPNFKSNGKFYLFYTAPPRAGGPEPGVSWDNLTRISEFRVSANPNKADMASERVIMEEDHPQMNHDGGTIAFGPDGYLYISIGDGGGAGDIDPGHVDDWYAVNAGGNGQDITHNRMGNILRIDVNSTWGKMNYGIPADNPFVGTDAKAEIYAYGFRNPYRFSFDMGDDHKLYVGDAGQSLYEEIDIVTKGGNYGWNVKEGTHCFNTDDFFTERAACPMEDTAGNPLIDPIIEQPNYANPKGGITLVIVGGNVYRGKSIPFLYGKYIFGSLSADDEEAAGKLYLGKPAASGLWGYEELKLKSFPDDLGQYVKSFGQDLNGEVYVMTSGQLGPMGNTGKVYKLVYGVRK</sequence>
<protein>
    <submittedName>
        <fullName evidence="2">PQQ-dependent sugar dehydrogenase</fullName>
    </submittedName>
</protein>
<dbReference type="InterPro" id="IPR012938">
    <property type="entry name" value="Glc/Sorbosone_DH"/>
</dbReference>
<dbReference type="SUPFAM" id="SSF50952">
    <property type="entry name" value="Soluble quinoprotein glucose dehydrogenase"/>
    <property type="match status" value="1"/>
</dbReference>
<dbReference type="InterPro" id="IPR011042">
    <property type="entry name" value="6-blade_b-propeller_TolB-like"/>
</dbReference>
<dbReference type="Pfam" id="PF07995">
    <property type="entry name" value="GSDH"/>
    <property type="match status" value="1"/>
</dbReference>
<feature type="domain" description="Glucose/Sorbosone dehydrogenase" evidence="1">
    <location>
        <begin position="60"/>
        <end position="452"/>
    </location>
</feature>
<dbReference type="EMBL" id="SZQL01000003">
    <property type="protein sequence ID" value="TKK70168.1"/>
    <property type="molecule type" value="Genomic_DNA"/>
</dbReference>
<dbReference type="PANTHER" id="PTHR19328:SF75">
    <property type="entry name" value="ALDOSE SUGAR DEHYDROGENASE YLII"/>
    <property type="match status" value="1"/>
</dbReference>
<dbReference type="InterPro" id="IPR011041">
    <property type="entry name" value="Quinoprot_gluc/sorb_DH_b-prop"/>
</dbReference>
<evidence type="ECO:0000313" key="3">
    <source>
        <dbReference type="Proteomes" id="UP000305848"/>
    </source>
</evidence>
<proteinExistence type="predicted"/>
<dbReference type="AlphaFoldDB" id="A0A4U3L4U4"/>
<accession>A0A4U3L4U4</accession>
<evidence type="ECO:0000259" key="1">
    <source>
        <dbReference type="Pfam" id="PF07995"/>
    </source>
</evidence>
<dbReference type="Gene3D" id="2.120.10.30">
    <property type="entry name" value="TolB, C-terminal domain"/>
    <property type="match status" value="1"/>
</dbReference>
<dbReference type="Proteomes" id="UP000305848">
    <property type="component" value="Unassembled WGS sequence"/>
</dbReference>
<dbReference type="RefSeq" id="WP_137260713.1">
    <property type="nucleotide sequence ID" value="NZ_SZQL01000003.1"/>
</dbReference>
<dbReference type="OrthoDB" id="9770043at2"/>